<feature type="transmembrane region" description="Helical" evidence="4">
    <location>
        <begin position="300"/>
        <end position="320"/>
    </location>
</feature>
<dbReference type="PANTHER" id="PTHR23121">
    <property type="entry name" value="SODIUM-DEPENDENT GLUCOSE TRANSPORTER 1"/>
    <property type="match status" value="1"/>
</dbReference>
<dbReference type="GO" id="GO:0022857">
    <property type="term" value="F:transmembrane transporter activity"/>
    <property type="evidence" value="ECO:0007669"/>
    <property type="project" value="InterPro"/>
</dbReference>
<name>E4XA40_OIKDI</name>
<organism evidence="5">
    <name type="scientific">Oikopleura dioica</name>
    <name type="common">Tunicate</name>
    <dbReference type="NCBI Taxonomy" id="34765"/>
    <lineage>
        <taxon>Eukaryota</taxon>
        <taxon>Metazoa</taxon>
        <taxon>Chordata</taxon>
        <taxon>Tunicata</taxon>
        <taxon>Appendicularia</taxon>
        <taxon>Copelata</taxon>
        <taxon>Oikopleuridae</taxon>
        <taxon>Oikopleura</taxon>
    </lineage>
</organism>
<dbReference type="PANTHER" id="PTHR23121:SF9">
    <property type="entry name" value="SODIUM-DEPENDENT GLUCOSE TRANSPORTER 1"/>
    <property type="match status" value="1"/>
</dbReference>
<accession>E4XA40</accession>
<keyword evidence="1 4" id="KW-0812">Transmembrane</keyword>
<dbReference type="Proteomes" id="UP000001307">
    <property type="component" value="Unassembled WGS sequence"/>
</dbReference>
<feature type="transmembrane region" description="Helical" evidence="4">
    <location>
        <begin position="106"/>
        <end position="132"/>
    </location>
</feature>
<evidence type="ECO:0000256" key="3">
    <source>
        <dbReference type="ARBA" id="ARBA00023136"/>
    </source>
</evidence>
<feature type="transmembrane region" description="Helical" evidence="4">
    <location>
        <begin position="154"/>
        <end position="175"/>
    </location>
</feature>
<dbReference type="InterPro" id="IPR011701">
    <property type="entry name" value="MFS"/>
</dbReference>
<gene>
    <name evidence="5" type="ORF">GSOID_T00004944001</name>
</gene>
<dbReference type="Pfam" id="PF07690">
    <property type="entry name" value="MFS_1"/>
    <property type="match status" value="1"/>
</dbReference>
<evidence type="ECO:0000313" key="5">
    <source>
        <dbReference type="EMBL" id="CBY08378.1"/>
    </source>
</evidence>
<feature type="transmembrane region" description="Helical" evidence="4">
    <location>
        <begin position="332"/>
        <end position="352"/>
    </location>
</feature>
<sequence>MAVMPFVTELWLLGTVAFATTLTSSYFNTGLESLSLNIFGPGGSTWVIAIYHAFFTIGGFLAPLLVQLFKSSTPLKDCKSGDDDFNGYDKNYTTGDHFDLIDVDIVWPYLIVGGIVLASGILTCGCAVWKLIEKLTNAKHDEVDTRGEEPWKKLLLYFFFTMMIHACCGNADTIFQSYIYYYALCADAFDWDPVKANYINMIFWAAFIVGRFGGTYISRKLKPTALICIYFTGSSVGIRQNEIKSSRDKNLIYSMILGVDGNTGGSSNDAILYSATVLYGIFVSQVYASSTSLCNSFTNLGLTYVFINNLGSSIGTMIAPTVTGNFIEETPIAFAWACFVMCAGGLFFEVFIHLEGFKIMDGTSYATTLKESSI</sequence>
<feature type="transmembrane region" description="Helical" evidence="4">
    <location>
        <begin position="196"/>
        <end position="217"/>
    </location>
</feature>
<evidence type="ECO:0000256" key="1">
    <source>
        <dbReference type="ARBA" id="ARBA00022692"/>
    </source>
</evidence>
<dbReference type="SUPFAM" id="SSF103473">
    <property type="entry name" value="MFS general substrate transporter"/>
    <property type="match status" value="1"/>
</dbReference>
<reference evidence="5" key="1">
    <citation type="journal article" date="2010" name="Science">
        <title>Plasticity of animal genome architecture unmasked by rapid evolution of a pelagic tunicate.</title>
        <authorList>
            <person name="Denoeud F."/>
            <person name="Henriet S."/>
            <person name="Mungpakdee S."/>
            <person name="Aury J.M."/>
            <person name="Da Silva C."/>
            <person name="Brinkmann H."/>
            <person name="Mikhaleva J."/>
            <person name="Olsen L.C."/>
            <person name="Jubin C."/>
            <person name="Canestro C."/>
            <person name="Bouquet J.M."/>
            <person name="Danks G."/>
            <person name="Poulain J."/>
            <person name="Campsteijn C."/>
            <person name="Adamski M."/>
            <person name="Cross I."/>
            <person name="Yadetie F."/>
            <person name="Muffato M."/>
            <person name="Louis A."/>
            <person name="Butcher S."/>
            <person name="Tsagkogeorga G."/>
            <person name="Konrad A."/>
            <person name="Singh S."/>
            <person name="Jensen M.F."/>
            <person name="Cong E.H."/>
            <person name="Eikeseth-Otteraa H."/>
            <person name="Noel B."/>
            <person name="Anthouard V."/>
            <person name="Porcel B.M."/>
            <person name="Kachouri-Lafond R."/>
            <person name="Nishino A."/>
            <person name="Ugolini M."/>
            <person name="Chourrout P."/>
            <person name="Nishida H."/>
            <person name="Aasland R."/>
            <person name="Huzurbazar S."/>
            <person name="Westhof E."/>
            <person name="Delsuc F."/>
            <person name="Lehrach H."/>
            <person name="Reinhardt R."/>
            <person name="Weissenbach J."/>
            <person name="Roy S.W."/>
            <person name="Artiguenave F."/>
            <person name="Postlethwait J.H."/>
            <person name="Manak J.R."/>
            <person name="Thompson E.M."/>
            <person name="Jaillon O."/>
            <person name="Du Pasquier L."/>
            <person name="Boudinot P."/>
            <person name="Liberles D.A."/>
            <person name="Volff J.N."/>
            <person name="Philippe H."/>
            <person name="Lenhard B."/>
            <person name="Roest Crollius H."/>
            <person name="Wincker P."/>
            <person name="Chourrout D."/>
        </authorList>
    </citation>
    <scope>NUCLEOTIDE SEQUENCE [LARGE SCALE GENOMIC DNA]</scope>
</reference>
<evidence type="ECO:0000313" key="6">
    <source>
        <dbReference type="Proteomes" id="UP000001307"/>
    </source>
</evidence>
<dbReference type="InterPro" id="IPR036259">
    <property type="entry name" value="MFS_trans_sf"/>
</dbReference>
<protein>
    <recommendedName>
        <fullName evidence="7">Major facilitator superfamily (MFS) profile domain-containing protein</fullName>
    </recommendedName>
</protein>
<dbReference type="OrthoDB" id="9626824at2759"/>
<dbReference type="Gene3D" id="1.20.1250.20">
    <property type="entry name" value="MFS general substrate transporter like domains"/>
    <property type="match status" value="2"/>
</dbReference>
<evidence type="ECO:0000256" key="2">
    <source>
        <dbReference type="ARBA" id="ARBA00022989"/>
    </source>
</evidence>
<keyword evidence="3 4" id="KW-0472">Membrane</keyword>
<keyword evidence="2 4" id="KW-1133">Transmembrane helix</keyword>
<evidence type="ECO:0008006" key="7">
    <source>
        <dbReference type="Google" id="ProtNLM"/>
    </source>
</evidence>
<dbReference type="EMBL" id="FN653031">
    <property type="protein sequence ID" value="CBY08378.1"/>
    <property type="molecule type" value="Genomic_DNA"/>
</dbReference>
<dbReference type="AlphaFoldDB" id="E4XA40"/>
<dbReference type="InParanoid" id="E4XA40"/>
<evidence type="ECO:0000256" key="4">
    <source>
        <dbReference type="SAM" id="Phobius"/>
    </source>
</evidence>
<proteinExistence type="predicted"/>
<feature type="transmembrane region" description="Helical" evidence="4">
    <location>
        <begin position="43"/>
        <end position="66"/>
    </location>
</feature>
<keyword evidence="6" id="KW-1185">Reference proteome</keyword>